<gene>
    <name evidence="1" type="ORF">JYB88_18350</name>
</gene>
<organism evidence="1 2">
    <name type="scientific">Shewanella cyperi</name>
    <dbReference type="NCBI Taxonomy" id="2814292"/>
    <lineage>
        <taxon>Bacteria</taxon>
        <taxon>Pseudomonadati</taxon>
        <taxon>Pseudomonadota</taxon>
        <taxon>Gammaproteobacteria</taxon>
        <taxon>Alteromonadales</taxon>
        <taxon>Shewanellaceae</taxon>
        <taxon>Shewanella</taxon>
    </lineage>
</organism>
<evidence type="ECO:0000313" key="1">
    <source>
        <dbReference type="EMBL" id="QSX30102.1"/>
    </source>
</evidence>
<dbReference type="Proteomes" id="UP000663281">
    <property type="component" value="Chromosome"/>
</dbReference>
<dbReference type="EMBL" id="CP071504">
    <property type="protein sequence ID" value="QSX30102.1"/>
    <property type="molecule type" value="Genomic_DNA"/>
</dbReference>
<dbReference type="InterPro" id="IPR031834">
    <property type="entry name" value="RnlB/LsoB_antitoxin"/>
</dbReference>
<accession>A0A975AK79</accession>
<sequence length="121" mass="13754">MFNIRRLDLGLNSIAIVTAIGYENPLSSLSEIEHELTCLFGQELNGEVIFDLVCSNGLEWNRFMSLQIKNGFFDYNSVSIVDKTDLLHQLIDKQAFFLSNNLHYLQESVLTSDEIPRVIGV</sequence>
<dbReference type="KEGG" id="scyp:JYB88_18350"/>
<dbReference type="AlphaFoldDB" id="A0A975AK79"/>
<evidence type="ECO:0000313" key="2">
    <source>
        <dbReference type="Proteomes" id="UP000663281"/>
    </source>
</evidence>
<keyword evidence="2" id="KW-1185">Reference proteome</keyword>
<dbReference type="Pfam" id="PF15933">
    <property type="entry name" value="RnlB_antitoxin"/>
    <property type="match status" value="1"/>
</dbReference>
<reference evidence="1 2" key="1">
    <citation type="submission" date="2021-03" db="EMBL/GenBank/DDBJ databases">
        <title>Novel species identification of genus Shewanella.</title>
        <authorList>
            <person name="Liu G."/>
            <person name="Zhang Q."/>
        </authorList>
    </citation>
    <scope>NUCLEOTIDE SEQUENCE [LARGE SCALE GENOMIC DNA]</scope>
    <source>
        <strain evidence="1 2">FJAT-53726</strain>
    </source>
</reference>
<protein>
    <submittedName>
        <fullName evidence="1">Type II toxin-antitoxin system RnlB family antitoxin</fullName>
    </submittedName>
</protein>
<proteinExistence type="predicted"/>
<name>A0A975AK79_9GAMM</name>
<dbReference type="RefSeq" id="WP_207325067.1">
    <property type="nucleotide sequence ID" value="NZ_CP071504.1"/>
</dbReference>